<evidence type="ECO:0000313" key="3">
    <source>
        <dbReference type="Proteomes" id="UP001419268"/>
    </source>
</evidence>
<comment type="caution">
    <text evidence="2">The sequence shown here is derived from an EMBL/GenBank/DDBJ whole genome shotgun (WGS) entry which is preliminary data.</text>
</comment>
<keyword evidence="1" id="KW-0732">Signal</keyword>
<accession>A0AAP0NUG2</accession>
<dbReference type="AlphaFoldDB" id="A0AAP0NUG2"/>
<evidence type="ECO:0000256" key="1">
    <source>
        <dbReference type="SAM" id="SignalP"/>
    </source>
</evidence>
<evidence type="ECO:0000313" key="2">
    <source>
        <dbReference type="EMBL" id="KAK9118150.1"/>
    </source>
</evidence>
<sequence>MEMMCISLWRISVLGNLVDGAQAQARRKDSHSMRGLKILKEAGECPFLIPLKIIVVE</sequence>
<feature type="signal peptide" evidence="1">
    <location>
        <begin position="1"/>
        <end position="23"/>
    </location>
</feature>
<keyword evidence="3" id="KW-1185">Reference proteome</keyword>
<dbReference type="Proteomes" id="UP001419268">
    <property type="component" value="Unassembled WGS sequence"/>
</dbReference>
<feature type="chain" id="PRO_5042922712" evidence="1">
    <location>
        <begin position="24"/>
        <end position="57"/>
    </location>
</feature>
<proteinExistence type="predicted"/>
<gene>
    <name evidence="2" type="ORF">Scep_016243</name>
</gene>
<dbReference type="EMBL" id="JBBNAG010000007">
    <property type="protein sequence ID" value="KAK9118150.1"/>
    <property type="molecule type" value="Genomic_DNA"/>
</dbReference>
<reference evidence="2 3" key="1">
    <citation type="submission" date="2024-01" db="EMBL/GenBank/DDBJ databases">
        <title>Genome assemblies of Stephania.</title>
        <authorList>
            <person name="Yang L."/>
        </authorList>
    </citation>
    <scope>NUCLEOTIDE SEQUENCE [LARGE SCALE GENOMIC DNA]</scope>
    <source>
        <strain evidence="2">JXDWG</strain>
        <tissue evidence="2">Leaf</tissue>
    </source>
</reference>
<organism evidence="2 3">
    <name type="scientific">Stephania cephalantha</name>
    <dbReference type="NCBI Taxonomy" id="152367"/>
    <lineage>
        <taxon>Eukaryota</taxon>
        <taxon>Viridiplantae</taxon>
        <taxon>Streptophyta</taxon>
        <taxon>Embryophyta</taxon>
        <taxon>Tracheophyta</taxon>
        <taxon>Spermatophyta</taxon>
        <taxon>Magnoliopsida</taxon>
        <taxon>Ranunculales</taxon>
        <taxon>Menispermaceae</taxon>
        <taxon>Menispermoideae</taxon>
        <taxon>Cissampelideae</taxon>
        <taxon>Stephania</taxon>
    </lineage>
</organism>
<protein>
    <submittedName>
        <fullName evidence="2">Uncharacterized protein</fullName>
    </submittedName>
</protein>
<name>A0AAP0NUG2_9MAGN</name>